<dbReference type="Gene3D" id="3.30.70.330">
    <property type="match status" value="1"/>
</dbReference>
<dbReference type="CDD" id="cd00590">
    <property type="entry name" value="RRM_SF"/>
    <property type="match status" value="1"/>
</dbReference>
<feature type="compositionally biased region" description="Low complexity" evidence="2">
    <location>
        <begin position="221"/>
        <end position="235"/>
    </location>
</feature>
<sequence>MSRPARHQLYCRTLKPGALDYLTRDEILHVFEQYDQVEDLYRPAGAEYFFVELSSREGVLRALHLQRINQFFVHVGESSRNFFPGDRMAVPGSRNTTREPLPEYERDRFGAKAATLRPPEGGAGGRRWGRVEGQGGREWDKGKVNWIDLKKGSQSEERRNKEMRSRSGMTPMGSSAMRVWGAGGGEGRQPDTPTASIPASPPARHLTNATKRPSDARRRSASPNSSTSRSRSPTARARRNEGRRPSGSVAYATYDHGESRRRPVEEVEENSAQALEEKKREMRRKEALEVALTAEEEEVDEDGMLLEQEGCEDSLEDLEARLHRDTRILIIRNLAEECTLLKEFGSQDDLRVVSAGAHAYFSGEGFIEWSTPDEATRALLTLNGRKILGVPIRLKRV</sequence>
<feature type="compositionally biased region" description="Basic and acidic residues" evidence="2">
    <location>
        <begin position="135"/>
        <end position="165"/>
    </location>
</feature>
<dbReference type="AlphaFoldDB" id="A0A1Y2ESL4"/>
<keyword evidence="1" id="KW-0694">RNA-binding</keyword>
<dbReference type="InterPro" id="IPR035979">
    <property type="entry name" value="RBD_domain_sf"/>
</dbReference>
<evidence type="ECO:0000256" key="1">
    <source>
        <dbReference type="PROSITE-ProRule" id="PRU00176"/>
    </source>
</evidence>
<protein>
    <recommendedName>
        <fullName evidence="3">RRM domain-containing protein</fullName>
    </recommendedName>
</protein>
<dbReference type="EMBL" id="MCGR01000041">
    <property type="protein sequence ID" value="ORY74559.1"/>
    <property type="molecule type" value="Genomic_DNA"/>
</dbReference>
<dbReference type="InterPro" id="IPR000504">
    <property type="entry name" value="RRM_dom"/>
</dbReference>
<dbReference type="PROSITE" id="PS50102">
    <property type="entry name" value="RRM"/>
    <property type="match status" value="1"/>
</dbReference>
<evidence type="ECO:0000256" key="2">
    <source>
        <dbReference type="SAM" id="MobiDB-lite"/>
    </source>
</evidence>
<accession>A0A1Y2ESL4</accession>
<name>A0A1Y2ESL4_9BASI</name>
<reference evidence="4 5" key="1">
    <citation type="submission" date="2016-07" db="EMBL/GenBank/DDBJ databases">
        <title>Pervasive Adenine N6-methylation of Active Genes in Fungi.</title>
        <authorList>
            <consortium name="DOE Joint Genome Institute"/>
            <person name="Mondo S.J."/>
            <person name="Dannebaum R.O."/>
            <person name="Kuo R.C."/>
            <person name="Labutti K."/>
            <person name="Haridas S."/>
            <person name="Kuo A."/>
            <person name="Salamov A."/>
            <person name="Ahrendt S.R."/>
            <person name="Lipzen A."/>
            <person name="Sullivan W."/>
            <person name="Andreopoulos W.B."/>
            <person name="Clum A."/>
            <person name="Lindquist E."/>
            <person name="Daum C."/>
            <person name="Ramamoorthy G.K."/>
            <person name="Gryganskyi A."/>
            <person name="Culley D."/>
            <person name="Magnuson J.K."/>
            <person name="James T.Y."/>
            <person name="O'Malley M.A."/>
            <person name="Stajich J.E."/>
            <person name="Spatafora J.W."/>
            <person name="Visel A."/>
            <person name="Grigoriev I.V."/>
        </authorList>
    </citation>
    <scope>NUCLEOTIDE SEQUENCE [LARGE SCALE GENOMIC DNA]</scope>
    <source>
        <strain evidence="4 5">62-1032</strain>
    </source>
</reference>
<dbReference type="InParanoid" id="A0A1Y2ESL4"/>
<feature type="region of interest" description="Disordered" evidence="2">
    <location>
        <begin position="114"/>
        <end position="281"/>
    </location>
</feature>
<evidence type="ECO:0000313" key="5">
    <source>
        <dbReference type="Proteomes" id="UP000193467"/>
    </source>
</evidence>
<gene>
    <name evidence="4" type="ORF">BCR35DRAFT_353865</name>
</gene>
<dbReference type="GO" id="GO:0003723">
    <property type="term" value="F:RNA binding"/>
    <property type="evidence" value="ECO:0007669"/>
    <property type="project" value="UniProtKB-UniRule"/>
</dbReference>
<dbReference type="Pfam" id="PF00076">
    <property type="entry name" value="RRM_1"/>
    <property type="match status" value="1"/>
</dbReference>
<feature type="compositionally biased region" description="Gly residues" evidence="2">
    <location>
        <begin position="121"/>
        <end position="134"/>
    </location>
</feature>
<keyword evidence="5" id="KW-1185">Reference proteome</keyword>
<feature type="domain" description="RRM" evidence="3">
    <location>
        <begin position="327"/>
        <end position="397"/>
    </location>
</feature>
<dbReference type="Proteomes" id="UP000193467">
    <property type="component" value="Unassembled WGS sequence"/>
</dbReference>
<comment type="caution">
    <text evidence="4">The sequence shown here is derived from an EMBL/GenBank/DDBJ whole genome shotgun (WGS) entry which is preliminary data.</text>
</comment>
<feature type="compositionally biased region" description="Basic and acidic residues" evidence="2">
    <location>
        <begin position="255"/>
        <end position="265"/>
    </location>
</feature>
<dbReference type="InterPro" id="IPR012677">
    <property type="entry name" value="Nucleotide-bd_a/b_plait_sf"/>
</dbReference>
<evidence type="ECO:0000313" key="4">
    <source>
        <dbReference type="EMBL" id="ORY74559.1"/>
    </source>
</evidence>
<organism evidence="4 5">
    <name type="scientific">Leucosporidium creatinivorum</name>
    <dbReference type="NCBI Taxonomy" id="106004"/>
    <lineage>
        <taxon>Eukaryota</taxon>
        <taxon>Fungi</taxon>
        <taxon>Dikarya</taxon>
        <taxon>Basidiomycota</taxon>
        <taxon>Pucciniomycotina</taxon>
        <taxon>Microbotryomycetes</taxon>
        <taxon>Leucosporidiales</taxon>
        <taxon>Leucosporidium</taxon>
    </lineage>
</organism>
<proteinExistence type="predicted"/>
<dbReference type="SUPFAM" id="SSF54928">
    <property type="entry name" value="RNA-binding domain, RBD"/>
    <property type="match status" value="1"/>
</dbReference>
<evidence type="ECO:0000259" key="3">
    <source>
        <dbReference type="PROSITE" id="PS50102"/>
    </source>
</evidence>